<evidence type="ECO:0000256" key="1">
    <source>
        <dbReference type="ARBA" id="ARBA00022723"/>
    </source>
</evidence>
<protein>
    <recommendedName>
        <fullName evidence="5">MYND-type domain-containing protein</fullName>
    </recommendedName>
</protein>
<dbReference type="GO" id="GO:0008270">
    <property type="term" value="F:zinc ion binding"/>
    <property type="evidence" value="ECO:0007669"/>
    <property type="project" value="UniProtKB-KW"/>
</dbReference>
<feature type="non-terminal residue" evidence="6">
    <location>
        <position position="509"/>
    </location>
</feature>
<dbReference type="SUPFAM" id="SSF144232">
    <property type="entry name" value="HIT/MYND zinc finger-like"/>
    <property type="match status" value="1"/>
</dbReference>
<evidence type="ECO:0000256" key="2">
    <source>
        <dbReference type="ARBA" id="ARBA00022771"/>
    </source>
</evidence>
<keyword evidence="7" id="KW-1185">Reference proteome</keyword>
<dbReference type="AlphaFoldDB" id="A0A9P5P9D6"/>
<dbReference type="OrthoDB" id="3007465at2759"/>
<feature type="non-terminal residue" evidence="6">
    <location>
        <position position="1"/>
    </location>
</feature>
<proteinExistence type="predicted"/>
<evidence type="ECO:0000259" key="5">
    <source>
        <dbReference type="PROSITE" id="PS50865"/>
    </source>
</evidence>
<sequence length="509" mass="58403">RATSNMNTPLELLQELSQLHSHGAKERRIFLNRLPADLSDLAKIKPPCESTVIGTSSNHRSYTLPDNVQRAEDILTAIASVFPKVQHLHRFRVVSTLRKYWSAMHLWMSYMVKTYIESGLPYDSDDDSIGIRMLRTVLVLCSELLSTGVIRIQELESTPGAADMVVRVQIYGLCVHPSARLLDLMINGWNDIWFHVHRDTLNNISIPASTALIKVLTCLCQKRPLTIRYRDLSQWLFVWSMGTETSQMLLQQSIKRRSVYFVTHTLTRIGKNIKNIESTKRLQNIINDLNVVDTWKYAVRHLCIAFDYGGYDTIVFSLEMGLLSALWYFSQVCGDCLLAGHTVDELYGTIVEKIAAASMYRIVLKTLQKVLRKHPLRDATSQSDQVQKHSDPIWKKFEEVMRVRTMFTEELLLVEPKVCADPKCNSPSVSKLFRCSACQMTYYCSRPCQKSHRSEHRDPCYSRVAERKEGVPRSADSRDLNSLLALISHELRNRQDEVSYQDAYKHTSP</sequence>
<keyword evidence="2 4" id="KW-0863">Zinc-finger</keyword>
<dbReference type="PROSITE" id="PS50865">
    <property type="entry name" value="ZF_MYND_2"/>
    <property type="match status" value="1"/>
</dbReference>
<dbReference type="Proteomes" id="UP000772434">
    <property type="component" value="Unassembled WGS sequence"/>
</dbReference>
<keyword evidence="1" id="KW-0479">Metal-binding</keyword>
<organism evidence="6 7">
    <name type="scientific">Rhodocollybia butyracea</name>
    <dbReference type="NCBI Taxonomy" id="206335"/>
    <lineage>
        <taxon>Eukaryota</taxon>
        <taxon>Fungi</taxon>
        <taxon>Dikarya</taxon>
        <taxon>Basidiomycota</taxon>
        <taxon>Agaricomycotina</taxon>
        <taxon>Agaricomycetes</taxon>
        <taxon>Agaricomycetidae</taxon>
        <taxon>Agaricales</taxon>
        <taxon>Marasmiineae</taxon>
        <taxon>Omphalotaceae</taxon>
        <taxon>Rhodocollybia</taxon>
    </lineage>
</organism>
<dbReference type="InterPro" id="IPR002893">
    <property type="entry name" value="Znf_MYND"/>
</dbReference>
<reference evidence="6" key="1">
    <citation type="submission" date="2020-11" db="EMBL/GenBank/DDBJ databases">
        <authorList>
            <consortium name="DOE Joint Genome Institute"/>
            <person name="Ahrendt S."/>
            <person name="Riley R."/>
            <person name="Andreopoulos W."/>
            <person name="Labutti K."/>
            <person name="Pangilinan J."/>
            <person name="Ruiz-Duenas F.J."/>
            <person name="Barrasa J.M."/>
            <person name="Sanchez-Garcia M."/>
            <person name="Camarero S."/>
            <person name="Miyauchi S."/>
            <person name="Serrano A."/>
            <person name="Linde D."/>
            <person name="Babiker R."/>
            <person name="Drula E."/>
            <person name="Ayuso-Fernandez I."/>
            <person name="Pacheco R."/>
            <person name="Padilla G."/>
            <person name="Ferreira P."/>
            <person name="Barriuso J."/>
            <person name="Kellner H."/>
            <person name="Castanera R."/>
            <person name="Alfaro M."/>
            <person name="Ramirez L."/>
            <person name="Pisabarro A.G."/>
            <person name="Kuo A."/>
            <person name="Tritt A."/>
            <person name="Lipzen A."/>
            <person name="He G."/>
            <person name="Yan M."/>
            <person name="Ng V."/>
            <person name="Cullen D."/>
            <person name="Martin F."/>
            <person name="Rosso M.-N."/>
            <person name="Henrissat B."/>
            <person name="Hibbett D."/>
            <person name="Martinez A.T."/>
            <person name="Grigoriev I.V."/>
        </authorList>
    </citation>
    <scope>NUCLEOTIDE SEQUENCE</scope>
    <source>
        <strain evidence="6">AH 40177</strain>
    </source>
</reference>
<accession>A0A9P5P9D6</accession>
<evidence type="ECO:0000256" key="4">
    <source>
        <dbReference type="PROSITE-ProRule" id="PRU00134"/>
    </source>
</evidence>
<dbReference type="EMBL" id="JADNRY010000306">
    <property type="protein sequence ID" value="KAF9059353.1"/>
    <property type="molecule type" value="Genomic_DNA"/>
</dbReference>
<dbReference type="Gene3D" id="6.10.140.2220">
    <property type="match status" value="1"/>
</dbReference>
<evidence type="ECO:0000313" key="6">
    <source>
        <dbReference type="EMBL" id="KAF9059353.1"/>
    </source>
</evidence>
<feature type="domain" description="MYND-type" evidence="5">
    <location>
        <begin position="421"/>
        <end position="460"/>
    </location>
</feature>
<dbReference type="Pfam" id="PF01753">
    <property type="entry name" value="zf-MYND"/>
    <property type="match status" value="1"/>
</dbReference>
<name>A0A9P5P9D6_9AGAR</name>
<keyword evidence="3" id="KW-0862">Zinc</keyword>
<gene>
    <name evidence="6" type="ORF">BDP27DRAFT_1341583</name>
</gene>
<comment type="caution">
    <text evidence="6">The sequence shown here is derived from an EMBL/GenBank/DDBJ whole genome shotgun (WGS) entry which is preliminary data.</text>
</comment>
<evidence type="ECO:0000256" key="3">
    <source>
        <dbReference type="ARBA" id="ARBA00022833"/>
    </source>
</evidence>
<evidence type="ECO:0000313" key="7">
    <source>
        <dbReference type="Proteomes" id="UP000772434"/>
    </source>
</evidence>